<feature type="transmembrane region" description="Helical" evidence="2">
    <location>
        <begin position="364"/>
        <end position="385"/>
    </location>
</feature>
<sequence>MSDPTQPNWKWFPPVKTDWSLDVVNLLVVIGEQSMIEHAQPITASFLCALPRLIPAPQVFLKAVRPARMPDVSAKMTGVYSGITLDSVGFFANIIHPLDELPAFSFQVLDIRHADKCLAEKTARPNAAGAVGRRAGWLARVMSKVVPSSKREPSKSSVLCGRPPRDEETASQEPSEARATARDSASSPPTSGNNDSHKKPLQCRKSTRERLQDYLSHPPMAASGERPAVPPRLFSPIHILGVLSFLVSIAIVVCAVLWEDGNAIIAVTLLSLMSSLVGFASFWRPLLTPRRHTNQVPRGDIIIRTREGAFLLVRCTEDVARELYSTTEECDYHVGNRAHRMLMALGTVLLMLGVILLGNCTWNSQVFIGASYIILNGLYWGLGMLPRSYLWDLSRYWCKDITPPDAKNANKPQGGGGGGHPSYTRTMWYAIRETRRTGWVQISGAAPNTEQWRRWLAEAEKNARDGNREWKAVERKNEIMNVRTGGAQQEDEDEYEDQAMSCAPASQVAPKAAQGNRASFF</sequence>
<feature type="transmembrane region" description="Helical" evidence="2">
    <location>
        <begin position="237"/>
        <end position="258"/>
    </location>
</feature>
<evidence type="ECO:0000256" key="1">
    <source>
        <dbReference type="SAM" id="MobiDB-lite"/>
    </source>
</evidence>
<keyword evidence="2" id="KW-1133">Transmembrane helix</keyword>
<comment type="caution">
    <text evidence="3">The sequence shown here is derived from an EMBL/GenBank/DDBJ whole genome shotgun (WGS) entry which is preliminary data.</text>
</comment>
<feature type="region of interest" description="Disordered" evidence="1">
    <location>
        <begin position="146"/>
        <end position="207"/>
    </location>
</feature>
<organism evidence="3 4">
    <name type="scientific">Hapsidospora chrysogenum (strain ATCC 11550 / CBS 779.69 / DSM 880 / IAM 14645 / JCM 23072 / IMI 49137)</name>
    <name type="common">Acremonium chrysogenum</name>
    <dbReference type="NCBI Taxonomy" id="857340"/>
    <lineage>
        <taxon>Eukaryota</taxon>
        <taxon>Fungi</taxon>
        <taxon>Dikarya</taxon>
        <taxon>Ascomycota</taxon>
        <taxon>Pezizomycotina</taxon>
        <taxon>Sordariomycetes</taxon>
        <taxon>Hypocreomycetidae</taxon>
        <taxon>Hypocreales</taxon>
        <taxon>Bionectriaceae</taxon>
        <taxon>Hapsidospora</taxon>
    </lineage>
</organism>
<dbReference type="HOGENOM" id="CLU_029043_1_0_1"/>
<dbReference type="EMBL" id="JPKY01000023">
    <property type="protein sequence ID" value="KFH46089.1"/>
    <property type="molecule type" value="Genomic_DNA"/>
</dbReference>
<reference evidence="4" key="1">
    <citation type="journal article" date="2014" name="Genome Announc.">
        <title>Genome sequence and annotation of Acremonium chrysogenum, producer of the beta-lactam antibiotic cephalosporin C.</title>
        <authorList>
            <person name="Terfehr D."/>
            <person name="Dahlmann T.A."/>
            <person name="Specht T."/>
            <person name="Zadra I."/>
            <person name="Kuernsteiner H."/>
            <person name="Kueck U."/>
        </authorList>
    </citation>
    <scope>NUCLEOTIDE SEQUENCE [LARGE SCALE GENOMIC DNA]</scope>
    <source>
        <strain evidence="4">ATCC 11550 / CBS 779.69 / DSM 880 / IAM 14645 / JCM 23072 / IMI 49137</strain>
    </source>
</reference>
<accession>A0A086T9Q7</accession>
<dbReference type="Proteomes" id="UP000029964">
    <property type="component" value="Unassembled WGS sequence"/>
</dbReference>
<feature type="transmembrane region" description="Helical" evidence="2">
    <location>
        <begin position="341"/>
        <end position="358"/>
    </location>
</feature>
<keyword evidence="2" id="KW-0812">Transmembrane</keyword>
<protein>
    <submittedName>
        <fullName evidence="3">Uncharacterized protein</fullName>
    </submittedName>
</protein>
<feature type="compositionally biased region" description="Polar residues" evidence="1">
    <location>
        <begin position="183"/>
        <end position="194"/>
    </location>
</feature>
<gene>
    <name evidence="3" type="ORF">ACRE_030860</name>
</gene>
<feature type="transmembrane region" description="Helical" evidence="2">
    <location>
        <begin position="264"/>
        <end position="283"/>
    </location>
</feature>
<evidence type="ECO:0000313" key="4">
    <source>
        <dbReference type="Proteomes" id="UP000029964"/>
    </source>
</evidence>
<proteinExistence type="predicted"/>
<keyword evidence="4" id="KW-1185">Reference proteome</keyword>
<evidence type="ECO:0000313" key="3">
    <source>
        <dbReference type="EMBL" id="KFH46089.1"/>
    </source>
</evidence>
<dbReference type="OrthoDB" id="5412502at2759"/>
<dbReference type="AlphaFoldDB" id="A0A086T9Q7"/>
<evidence type="ECO:0000256" key="2">
    <source>
        <dbReference type="SAM" id="Phobius"/>
    </source>
</evidence>
<dbReference type="STRING" id="857340.A0A086T9Q7"/>
<name>A0A086T9Q7_HAPC1</name>
<keyword evidence="2" id="KW-0472">Membrane</keyword>